<evidence type="ECO:0000313" key="7">
    <source>
        <dbReference type="Proteomes" id="UP000000822"/>
    </source>
</evidence>
<dbReference type="PANTHER" id="PTHR22550">
    <property type="entry name" value="SPORE GERMINATION PROTEIN"/>
    <property type="match status" value="1"/>
</dbReference>
<evidence type="ECO:0000256" key="4">
    <source>
        <dbReference type="PIRNR" id="PIRNR005690"/>
    </source>
</evidence>
<keyword evidence="3 4" id="KW-0472">Membrane</keyword>
<evidence type="ECO:0000256" key="2">
    <source>
        <dbReference type="ARBA" id="ARBA00005278"/>
    </source>
</evidence>
<dbReference type="PIRSF" id="PIRSF005690">
    <property type="entry name" value="GerBA"/>
    <property type="match status" value="1"/>
</dbReference>
<dbReference type="InterPro" id="IPR050768">
    <property type="entry name" value="UPF0353/GerABKA_families"/>
</dbReference>
<dbReference type="KEGG" id="oih:OB1096"/>
<keyword evidence="5" id="KW-1133">Transmembrane helix</keyword>
<evidence type="ECO:0000313" key="6">
    <source>
        <dbReference type="EMBL" id="BAC13052.1"/>
    </source>
</evidence>
<dbReference type="OrthoDB" id="9772630at2"/>
<dbReference type="PhylomeDB" id="Q8CUL1"/>
<comment type="similarity">
    <text evidence="2 4">Belongs to the GerABKA family.</text>
</comment>
<accession>Q8CUL1</accession>
<comment type="subcellular location">
    <subcellularLocation>
        <location evidence="4">Cell membrane</location>
    </subcellularLocation>
    <subcellularLocation>
        <location evidence="1">Membrane</location>
        <topology evidence="1">Multi-pass membrane protein</topology>
    </subcellularLocation>
</comment>
<dbReference type="Proteomes" id="UP000000822">
    <property type="component" value="Chromosome"/>
</dbReference>
<dbReference type="PANTHER" id="PTHR22550:SF5">
    <property type="entry name" value="LEUCINE ZIPPER PROTEIN 4"/>
    <property type="match status" value="1"/>
</dbReference>
<dbReference type="GO" id="GO:0009847">
    <property type="term" value="P:spore germination"/>
    <property type="evidence" value="ECO:0007669"/>
    <property type="project" value="UniProtKB-UniRule"/>
</dbReference>
<evidence type="ECO:0000256" key="1">
    <source>
        <dbReference type="ARBA" id="ARBA00004141"/>
    </source>
</evidence>
<keyword evidence="7" id="KW-1185">Reference proteome</keyword>
<feature type="transmembrane region" description="Helical" evidence="5">
    <location>
        <begin position="413"/>
        <end position="436"/>
    </location>
</feature>
<dbReference type="EMBL" id="BA000028">
    <property type="protein sequence ID" value="BAC13052.1"/>
    <property type="molecule type" value="Genomic_DNA"/>
</dbReference>
<reference evidence="6 7" key="2">
    <citation type="journal article" date="2002" name="Nucleic Acids Res.">
        <title>Genome sequence of Oceanobacillus iheyensis isolated from the Iheya Ridge and its unexpected adaptive capabilities to extreme environments.</title>
        <authorList>
            <person name="Takami H."/>
            <person name="Takaki Y."/>
            <person name="Uchiyama I."/>
        </authorList>
    </citation>
    <scope>NUCLEOTIDE SEQUENCE [LARGE SCALE GENOMIC DNA]</scope>
    <source>
        <strain evidence="7">DSM 14371 / CIP 107618 / JCM 11309 / KCTC 3954 / HTE831</strain>
    </source>
</reference>
<proteinExistence type="inferred from homology"/>
<dbReference type="AlphaFoldDB" id="Q8CUL1"/>
<protein>
    <submittedName>
        <fullName evidence="6">Spore germination protein</fullName>
    </submittedName>
</protein>
<sequence>MKRRFRSKNNNLFPLTIEELKKLLDKQYAHSSDLSFTVYEHEEQQIAVFYIQFSVDDIKLQNFLLETLLETKEKLTNRLALKRIPLSDGREYDDFEIILDYLIQGHVFIYFESENNILGYSIPNKIIRNLETTETESLVLGPKVAFTESLTTNINIIRYGLKSKDLVMEKHVIGRRDPREVRLIYIRSIANDTDINTFRQRIKALDVDFIDDTSVLTQYLEDNSTTVFPQFLITELPDRLIYNLSRGKIGVLSENSPNAIIAPSTFFSFFESTEDIYMRWNSASFIRILRFISFFISTLLTPIYVAAVTFHYEIVPTPVLITLGESRAAVPFPPIFEALFLELMIELLREAGARLPTKVGQTIGIVGGVVIGTAAVDAGITSNVLVIIVALSALASFTTPNYIMGTTARLIRFPMIVCAGLLGLIGIVFCTSYLLIHLIKLTSLGRPYFSPVYPFQWRDFNKSLFRSKPDTQQKRFLSYQPKDKYRFSILKKGFKRDIDE</sequence>
<organism evidence="6 7">
    <name type="scientific">Oceanobacillus iheyensis (strain DSM 14371 / CIP 107618 / JCM 11309 / KCTC 3954 / HTE831)</name>
    <dbReference type="NCBI Taxonomy" id="221109"/>
    <lineage>
        <taxon>Bacteria</taxon>
        <taxon>Bacillati</taxon>
        <taxon>Bacillota</taxon>
        <taxon>Bacilli</taxon>
        <taxon>Bacillales</taxon>
        <taxon>Bacillaceae</taxon>
        <taxon>Oceanobacillus</taxon>
    </lineage>
</organism>
<dbReference type="HOGENOM" id="CLU_021639_4_1_9"/>
<dbReference type="STRING" id="221109.gene:10733335"/>
<name>Q8CUL1_OCEIH</name>
<evidence type="ECO:0000256" key="3">
    <source>
        <dbReference type="ARBA" id="ARBA00023136"/>
    </source>
</evidence>
<gene>
    <name evidence="6" type="ordered locus">OB1096</name>
</gene>
<keyword evidence="5" id="KW-0812">Transmembrane</keyword>
<dbReference type="Pfam" id="PF03323">
    <property type="entry name" value="GerA"/>
    <property type="match status" value="1"/>
</dbReference>
<feature type="transmembrane region" description="Helical" evidence="5">
    <location>
        <begin position="288"/>
        <end position="310"/>
    </location>
</feature>
<dbReference type="eggNOG" id="COG0619">
    <property type="taxonomic scope" value="Bacteria"/>
</dbReference>
<dbReference type="RefSeq" id="WP_011065497.1">
    <property type="nucleotide sequence ID" value="NC_004193.1"/>
</dbReference>
<reference evidence="6 7" key="1">
    <citation type="journal article" date="2001" name="FEMS Microbiol. Lett.">
        <title>Oceanobacillus iheyensis gen. nov., sp. nov., a deep-sea extremely halotolerant and alkaliphilic species isolated from a depth of 1050 m on the Iheya Ridge.</title>
        <authorList>
            <person name="Lu J."/>
            <person name="Nogi Y."/>
            <person name="Takami H."/>
        </authorList>
    </citation>
    <scope>NUCLEOTIDE SEQUENCE [LARGE SCALE GENOMIC DNA]</scope>
    <source>
        <strain evidence="7">DSM 14371 / CIP 107618 / JCM 11309 / KCTC 3954 / HTE831</strain>
    </source>
</reference>
<dbReference type="InterPro" id="IPR004995">
    <property type="entry name" value="Spore_Ger"/>
</dbReference>
<dbReference type="GO" id="GO:0005886">
    <property type="term" value="C:plasma membrane"/>
    <property type="evidence" value="ECO:0007669"/>
    <property type="project" value="UniProtKB-SubCell"/>
</dbReference>
<feature type="transmembrane region" description="Helical" evidence="5">
    <location>
        <begin position="369"/>
        <end position="393"/>
    </location>
</feature>
<evidence type="ECO:0000256" key="5">
    <source>
        <dbReference type="SAM" id="Phobius"/>
    </source>
</evidence>